<feature type="signal peptide" evidence="1">
    <location>
        <begin position="1"/>
        <end position="21"/>
    </location>
</feature>
<sequence length="159" mass="17165">MKKQVLATLILGSLVCSSGYAAQIVAVTASGYDSEKGHVPANIADGDVKTRWAASGDSWIQLELDKEQSIENILIVPFKPTERKLKFSIAYSSDGKSWQPLAEGLETSTADKNGEKLTFTPVTAKYIKLDTFGTDINKWSAINEVTINSAATAPTRAIK</sequence>
<organism evidence="3 4">
    <name type="scientific">Yersinia intermedia</name>
    <dbReference type="NCBI Taxonomy" id="631"/>
    <lineage>
        <taxon>Bacteria</taxon>
        <taxon>Pseudomonadati</taxon>
        <taxon>Pseudomonadota</taxon>
        <taxon>Gammaproteobacteria</taxon>
        <taxon>Enterobacterales</taxon>
        <taxon>Yersiniaceae</taxon>
        <taxon>Yersinia</taxon>
    </lineage>
</organism>
<evidence type="ECO:0000259" key="2">
    <source>
        <dbReference type="PROSITE" id="PS50022"/>
    </source>
</evidence>
<dbReference type="Pfam" id="PF00754">
    <property type="entry name" value="F5_F8_type_C"/>
    <property type="match status" value="1"/>
</dbReference>
<protein>
    <submittedName>
        <fullName evidence="3">F5/8 type C domain-containing protein</fullName>
    </submittedName>
</protein>
<dbReference type="Proteomes" id="UP000038750">
    <property type="component" value="Unassembled WGS sequence"/>
</dbReference>
<evidence type="ECO:0000313" key="3">
    <source>
        <dbReference type="EMBL" id="CNF86475.1"/>
    </source>
</evidence>
<evidence type="ECO:0000256" key="1">
    <source>
        <dbReference type="SAM" id="SignalP"/>
    </source>
</evidence>
<dbReference type="AlphaFoldDB" id="A0A0T9MAG6"/>
<dbReference type="RefSeq" id="WP_050073656.1">
    <property type="nucleotide sequence ID" value="NZ_CPZJ01000009.1"/>
</dbReference>
<dbReference type="STRING" id="631.CH53_1624"/>
<dbReference type="InterPro" id="IPR008979">
    <property type="entry name" value="Galactose-bd-like_sf"/>
</dbReference>
<dbReference type="SUPFAM" id="SSF49785">
    <property type="entry name" value="Galactose-binding domain-like"/>
    <property type="match status" value="1"/>
</dbReference>
<reference evidence="3 4" key="1">
    <citation type="submission" date="2015-03" db="EMBL/GenBank/DDBJ databases">
        <authorList>
            <person name="Murphy D."/>
        </authorList>
    </citation>
    <scope>NUCLEOTIDE SEQUENCE [LARGE SCALE GENOMIC DNA]</scope>
    <source>
        <strain evidence="3 4">BR165/97</strain>
    </source>
</reference>
<feature type="chain" id="PRO_5006693214" evidence="1">
    <location>
        <begin position="22"/>
        <end position="159"/>
    </location>
</feature>
<evidence type="ECO:0000313" key="4">
    <source>
        <dbReference type="Proteomes" id="UP000038750"/>
    </source>
</evidence>
<name>A0A0T9MAG6_YERIN</name>
<dbReference type="InterPro" id="IPR000421">
    <property type="entry name" value="FA58C"/>
</dbReference>
<dbReference type="PROSITE" id="PS50022">
    <property type="entry name" value="FA58C_3"/>
    <property type="match status" value="1"/>
</dbReference>
<keyword evidence="1" id="KW-0732">Signal</keyword>
<dbReference type="EMBL" id="CPZJ01000009">
    <property type="protein sequence ID" value="CNF86475.1"/>
    <property type="molecule type" value="Genomic_DNA"/>
</dbReference>
<dbReference type="eggNOG" id="COG2730">
    <property type="taxonomic scope" value="Bacteria"/>
</dbReference>
<dbReference type="Gene3D" id="2.60.120.260">
    <property type="entry name" value="Galactose-binding domain-like"/>
    <property type="match status" value="1"/>
</dbReference>
<gene>
    <name evidence="3" type="ORF">ERS008530_02316</name>
</gene>
<dbReference type="OrthoDB" id="6475864at2"/>
<accession>A0A0T9MAG6</accession>
<feature type="domain" description="F5/8 type C" evidence="2">
    <location>
        <begin position="13"/>
        <end position="152"/>
    </location>
</feature>
<proteinExistence type="predicted"/>